<keyword evidence="3" id="KW-0804">Transcription</keyword>
<evidence type="ECO:0000313" key="7">
    <source>
        <dbReference type="EMBL" id="TBO56840.1"/>
    </source>
</evidence>
<dbReference type="Pfam" id="PF00440">
    <property type="entry name" value="TetR_N"/>
    <property type="match status" value="1"/>
</dbReference>
<dbReference type="RefSeq" id="WP_131125046.1">
    <property type="nucleotide sequence ID" value="NZ_SIXH01000288.1"/>
</dbReference>
<evidence type="ECO:0000256" key="4">
    <source>
        <dbReference type="PROSITE-ProRule" id="PRU00335"/>
    </source>
</evidence>
<keyword evidence="2 4" id="KW-0238">DNA-binding</keyword>
<dbReference type="InterPro" id="IPR050109">
    <property type="entry name" value="HTH-type_TetR-like_transc_reg"/>
</dbReference>
<evidence type="ECO:0000259" key="6">
    <source>
        <dbReference type="PROSITE" id="PS50977"/>
    </source>
</evidence>
<evidence type="ECO:0000256" key="5">
    <source>
        <dbReference type="SAM" id="MobiDB-lite"/>
    </source>
</evidence>
<reference evidence="7 8" key="1">
    <citation type="submission" date="2019-02" db="EMBL/GenBank/DDBJ databases">
        <title>Draft Genome Sequence of Streptomyces sp. AM-2504, identified by 16S rRNA comparative analysis as a Streptomyces Kasugaensis strain.</title>
        <authorList>
            <person name="Napolioni V."/>
            <person name="Giuliodori A.M."/>
            <person name="Spurio R."/>
            <person name="Fabbretti A."/>
        </authorList>
    </citation>
    <scope>NUCLEOTIDE SEQUENCE [LARGE SCALE GENOMIC DNA]</scope>
    <source>
        <strain evidence="7 8">AM-2504</strain>
    </source>
</reference>
<dbReference type="Proteomes" id="UP000292452">
    <property type="component" value="Unassembled WGS sequence"/>
</dbReference>
<dbReference type="PROSITE" id="PS50977">
    <property type="entry name" value="HTH_TETR_2"/>
    <property type="match status" value="1"/>
</dbReference>
<proteinExistence type="predicted"/>
<dbReference type="InterPro" id="IPR001647">
    <property type="entry name" value="HTH_TetR"/>
</dbReference>
<dbReference type="InterPro" id="IPR025996">
    <property type="entry name" value="MT1864/Rv1816-like_C"/>
</dbReference>
<feature type="DNA-binding region" description="H-T-H motif" evidence="4">
    <location>
        <begin position="37"/>
        <end position="56"/>
    </location>
</feature>
<keyword evidence="8" id="KW-1185">Reference proteome</keyword>
<dbReference type="Gene3D" id="1.10.357.10">
    <property type="entry name" value="Tetracycline Repressor, domain 2"/>
    <property type="match status" value="1"/>
</dbReference>
<sequence length="240" mass="25142">MSTLYQDAQRAGQESVRTTILDRAIDLLVTEGPAALTMRRIATDIGSSTKVLYTLFGGKEGLVDALYREGFARLRRAQARVPAVDDPLAHLTQLGTAYREHALAEPAYYRVMFEQAVPGYRPSAEALAVAGTAFDASAAAVAACIDAGVFRPGDAEEISKIFWAASHGAVSLEIAGHFAGDTAARRYAALMTAVGRAFSTDPESIPVSVPGSGPDPVPDAVQKSASSPSTSAAAREGQQS</sequence>
<comment type="caution">
    <text evidence="7">The sequence shown here is derived from an EMBL/GenBank/DDBJ whole genome shotgun (WGS) entry which is preliminary data.</text>
</comment>
<dbReference type="EMBL" id="SIXH01000288">
    <property type="protein sequence ID" value="TBO56840.1"/>
    <property type="molecule type" value="Genomic_DNA"/>
</dbReference>
<organism evidence="7 8">
    <name type="scientific">Streptomyces kasugaensis</name>
    <dbReference type="NCBI Taxonomy" id="1946"/>
    <lineage>
        <taxon>Bacteria</taxon>
        <taxon>Bacillati</taxon>
        <taxon>Actinomycetota</taxon>
        <taxon>Actinomycetes</taxon>
        <taxon>Kitasatosporales</taxon>
        <taxon>Streptomycetaceae</taxon>
        <taxon>Streptomyces</taxon>
    </lineage>
</organism>
<name>A0A4Q9HRS0_STRKA</name>
<dbReference type="GO" id="GO:0000976">
    <property type="term" value="F:transcription cis-regulatory region binding"/>
    <property type="evidence" value="ECO:0007669"/>
    <property type="project" value="TreeGrafter"/>
</dbReference>
<dbReference type="AlphaFoldDB" id="A0A4Q9HRS0"/>
<dbReference type="PANTHER" id="PTHR30055:SF209">
    <property type="entry name" value="POSSIBLE TRANSCRIPTIONAL REGULATORY PROTEIN (PROBABLY TETR-FAMILY)"/>
    <property type="match status" value="1"/>
</dbReference>
<evidence type="ECO:0000313" key="8">
    <source>
        <dbReference type="Proteomes" id="UP000292452"/>
    </source>
</evidence>
<feature type="domain" description="HTH tetR-type" evidence="6">
    <location>
        <begin position="14"/>
        <end position="74"/>
    </location>
</feature>
<keyword evidence="1" id="KW-0805">Transcription regulation</keyword>
<feature type="region of interest" description="Disordered" evidence="5">
    <location>
        <begin position="201"/>
        <end position="240"/>
    </location>
</feature>
<dbReference type="InterPro" id="IPR009057">
    <property type="entry name" value="Homeodomain-like_sf"/>
</dbReference>
<evidence type="ECO:0000256" key="2">
    <source>
        <dbReference type="ARBA" id="ARBA00023125"/>
    </source>
</evidence>
<dbReference type="GO" id="GO:0003700">
    <property type="term" value="F:DNA-binding transcription factor activity"/>
    <property type="evidence" value="ECO:0007669"/>
    <property type="project" value="TreeGrafter"/>
</dbReference>
<evidence type="ECO:0000256" key="3">
    <source>
        <dbReference type="ARBA" id="ARBA00023163"/>
    </source>
</evidence>
<dbReference type="InterPro" id="IPR036271">
    <property type="entry name" value="Tet_transcr_reg_TetR-rel_C_sf"/>
</dbReference>
<dbReference type="SUPFAM" id="SSF48498">
    <property type="entry name" value="Tetracyclin repressor-like, C-terminal domain"/>
    <property type="match status" value="1"/>
</dbReference>
<evidence type="ECO:0000256" key="1">
    <source>
        <dbReference type="ARBA" id="ARBA00023015"/>
    </source>
</evidence>
<gene>
    <name evidence="7" type="ORF">EYS09_25850</name>
</gene>
<dbReference type="SUPFAM" id="SSF46689">
    <property type="entry name" value="Homeodomain-like"/>
    <property type="match status" value="1"/>
</dbReference>
<dbReference type="PANTHER" id="PTHR30055">
    <property type="entry name" value="HTH-TYPE TRANSCRIPTIONAL REGULATOR RUTR"/>
    <property type="match status" value="1"/>
</dbReference>
<feature type="compositionally biased region" description="Low complexity" evidence="5">
    <location>
        <begin position="224"/>
        <end position="234"/>
    </location>
</feature>
<protein>
    <submittedName>
        <fullName evidence="7">TetR/AcrR family transcriptional regulator</fullName>
    </submittedName>
</protein>
<dbReference type="Pfam" id="PF13305">
    <property type="entry name" value="TetR_C_33"/>
    <property type="match status" value="1"/>
</dbReference>
<accession>A0A4Q9HRS0</accession>